<sequence length="408" mass="46662">MFLNRESKWIKKRFKPFATGRYPDPFSKSEAFTVSLLSTVVGIGAVLSQMNRPIAYFSEKLNDAKRRYSTYDKEFYAIIRALDHWQHYLISKEFILHFDHEALKYIQGQHKLQPRHAKWVEFLQAFTFTIKHKSGKFNKEANALSCKYSLISSLQPKLIGFEPLQNEYPSDPDFGEIYANCLTHAKAIFISPDWAVMLNIISGDAFRVIRLKVILLHMAQNSSSVPRATPKLTVRLNTNRTLGSLLRALVSSNLKQWEDLLPRAEFAYNRAPSKTTGINPFMAVYGLNPTTPLDLVVLDTSTKFDKEASDSDVAADIKSIHQRIHDKIVKTNELKYRRDKGRKHVLFKPGDLVWLHFRKERSPSKRRSKLSPWSDGPFKVLAKVNDNAYEIELPGDSSASATINVADL</sequence>
<dbReference type="GO" id="GO:0003676">
    <property type="term" value="F:nucleic acid binding"/>
    <property type="evidence" value="ECO:0007669"/>
    <property type="project" value="InterPro"/>
</dbReference>
<dbReference type="GO" id="GO:0003964">
    <property type="term" value="F:RNA-directed DNA polymerase activity"/>
    <property type="evidence" value="ECO:0007669"/>
    <property type="project" value="UniProtKB-KW"/>
</dbReference>
<dbReference type="Pfam" id="PF17917">
    <property type="entry name" value="RT_RNaseH"/>
    <property type="match status" value="1"/>
</dbReference>
<evidence type="ECO:0000256" key="6">
    <source>
        <dbReference type="ARBA" id="ARBA00022918"/>
    </source>
</evidence>
<organism evidence="9">
    <name type="scientific">Tanacetum cinerariifolium</name>
    <name type="common">Dalmatian daisy</name>
    <name type="synonym">Chrysanthemum cinerariifolium</name>
    <dbReference type="NCBI Taxonomy" id="118510"/>
    <lineage>
        <taxon>Eukaryota</taxon>
        <taxon>Viridiplantae</taxon>
        <taxon>Streptophyta</taxon>
        <taxon>Embryophyta</taxon>
        <taxon>Tracheophyta</taxon>
        <taxon>Spermatophyta</taxon>
        <taxon>Magnoliopsida</taxon>
        <taxon>eudicotyledons</taxon>
        <taxon>Gunneridae</taxon>
        <taxon>Pentapetalae</taxon>
        <taxon>asterids</taxon>
        <taxon>campanulids</taxon>
        <taxon>Asterales</taxon>
        <taxon>Asteraceae</taxon>
        <taxon>Asteroideae</taxon>
        <taxon>Anthemideae</taxon>
        <taxon>Anthemidinae</taxon>
        <taxon>Tanacetum</taxon>
    </lineage>
</organism>
<dbReference type="EMBL" id="BKCJ010000134">
    <property type="protein sequence ID" value="GEU30176.1"/>
    <property type="molecule type" value="Genomic_DNA"/>
</dbReference>
<comment type="caution">
    <text evidence="9">The sequence shown here is derived from an EMBL/GenBank/DDBJ whole genome shotgun (WGS) entry which is preliminary data.</text>
</comment>
<dbReference type="GO" id="GO:0016787">
    <property type="term" value="F:hydrolase activity"/>
    <property type="evidence" value="ECO:0007669"/>
    <property type="project" value="UniProtKB-KW"/>
</dbReference>
<feature type="domain" description="Tf2-1-like SH3-like" evidence="8">
    <location>
        <begin position="350"/>
        <end position="408"/>
    </location>
</feature>
<keyword evidence="1" id="KW-0808">Transferase</keyword>
<keyword evidence="2" id="KW-0548">Nucleotidyltransferase</keyword>
<dbReference type="SUPFAM" id="SSF56672">
    <property type="entry name" value="DNA/RNA polymerases"/>
    <property type="match status" value="1"/>
</dbReference>
<evidence type="ECO:0000256" key="3">
    <source>
        <dbReference type="ARBA" id="ARBA00022722"/>
    </source>
</evidence>
<dbReference type="InterPro" id="IPR043502">
    <property type="entry name" value="DNA/RNA_pol_sf"/>
</dbReference>
<dbReference type="Pfam" id="PF24626">
    <property type="entry name" value="SH3_Tf2-1"/>
    <property type="match status" value="1"/>
</dbReference>
<reference evidence="9" key="1">
    <citation type="journal article" date="2019" name="Sci. Rep.">
        <title>Draft genome of Tanacetum cinerariifolium, the natural source of mosquito coil.</title>
        <authorList>
            <person name="Yamashiro T."/>
            <person name="Shiraishi A."/>
            <person name="Satake H."/>
            <person name="Nakayama K."/>
        </authorList>
    </citation>
    <scope>NUCLEOTIDE SEQUENCE</scope>
</reference>
<dbReference type="PANTHER" id="PTHR35046">
    <property type="entry name" value="ZINC KNUCKLE (CCHC-TYPE) FAMILY PROTEIN"/>
    <property type="match status" value="1"/>
</dbReference>
<dbReference type="GO" id="GO:0004519">
    <property type="term" value="F:endonuclease activity"/>
    <property type="evidence" value="ECO:0007669"/>
    <property type="project" value="UniProtKB-KW"/>
</dbReference>
<dbReference type="AlphaFoldDB" id="A0A6L2J065"/>
<name>A0A6L2J065_TANCI</name>
<accession>A0A6L2J065</accession>
<evidence type="ECO:0000259" key="8">
    <source>
        <dbReference type="Pfam" id="PF24626"/>
    </source>
</evidence>
<dbReference type="SUPFAM" id="SSF53098">
    <property type="entry name" value="Ribonuclease H-like"/>
    <property type="match status" value="1"/>
</dbReference>
<keyword evidence="4" id="KW-0255">Endonuclease</keyword>
<gene>
    <name evidence="9" type="ORF">Tci_002154</name>
</gene>
<protein>
    <submittedName>
        <fullName evidence="9">Retrotransposon protein, putative, Ty3-gypsy subclass</fullName>
    </submittedName>
</protein>
<feature type="domain" description="Reverse transcriptase RNase H-like" evidence="7">
    <location>
        <begin position="30"/>
        <end position="126"/>
    </location>
</feature>
<keyword evidence="5" id="KW-0378">Hydrolase</keyword>
<evidence type="ECO:0000256" key="1">
    <source>
        <dbReference type="ARBA" id="ARBA00022679"/>
    </source>
</evidence>
<evidence type="ECO:0000313" key="9">
    <source>
        <dbReference type="EMBL" id="GEU30176.1"/>
    </source>
</evidence>
<keyword evidence="3" id="KW-0540">Nuclease</keyword>
<dbReference type="PANTHER" id="PTHR35046:SF26">
    <property type="entry name" value="RNA-DIRECTED DNA POLYMERASE"/>
    <property type="match status" value="1"/>
</dbReference>
<dbReference type="InterPro" id="IPR012337">
    <property type="entry name" value="RNaseH-like_sf"/>
</dbReference>
<dbReference type="InterPro" id="IPR036397">
    <property type="entry name" value="RNaseH_sf"/>
</dbReference>
<proteinExistence type="predicted"/>
<evidence type="ECO:0000256" key="2">
    <source>
        <dbReference type="ARBA" id="ARBA00022695"/>
    </source>
</evidence>
<keyword evidence="6" id="KW-0695">RNA-directed DNA polymerase</keyword>
<dbReference type="InterPro" id="IPR056924">
    <property type="entry name" value="SH3_Tf2-1"/>
</dbReference>
<evidence type="ECO:0000256" key="4">
    <source>
        <dbReference type="ARBA" id="ARBA00022759"/>
    </source>
</evidence>
<dbReference type="CDD" id="cd09274">
    <property type="entry name" value="RNase_HI_RT_Ty3"/>
    <property type="match status" value="1"/>
</dbReference>
<dbReference type="Gene3D" id="3.30.420.10">
    <property type="entry name" value="Ribonuclease H-like superfamily/Ribonuclease H"/>
    <property type="match status" value="1"/>
</dbReference>
<dbReference type="InterPro" id="IPR041373">
    <property type="entry name" value="RT_RNaseH"/>
</dbReference>
<evidence type="ECO:0000256" key="5">
    <source>
        <dbReference type="ARBA" id="ARBA00022801"/>
    </source>
</evidence>
<evidence type="ECO:0000259" key="7">
    <source>
        <dbReference type="Pfam" id="PF17917"/>
    </source>
</evidence>